<keyword evidence="3" id="KW-1185">Reference proteome</keyword>
<dbReference type="OrthoDB" id="6387899at2759"/>
<accession>A0A6A4WY68</accession>
<comment type="caution">
    <text evidence="2">The sequence shown here is derived from an EMBL/GenBank/DDBJ whole genome shotgun (WGS) entry which is preliminary data.</text>
</comment>
<keyword evidence="1" id="KW-0175">Coiled coil</keyword>
<dbReference type="EMBL" id="VIIS01000466">
    <property type="protein sequence ID" value="KAF0308754.1"/>
    <property type="molecule type" value="Genomic_DNA"/>
</dbReference>
<proteinExistence type="predicted"/>
<gene>
    <name evidence="2" type="ORF">FJT64_020071</name>
</gene>
<protein>
    <submittedName>
        <fullName evidence="2">Uncharacterized protein</fullName>
    </submittedName>
</protein>
<evidence type="ECO:0000313" key="2">
    <source>
        <dbReference type="EMBL" id="KAF0308754.1"/>
    </source>
</evidence>
<dbReference type="Proteomes" id="UP000440578">
    <property type="component" value="Unassembled WGS sequence"/>
</dbReference>
<organism evidence="2 3">
    <name type="scientific">Amphibalanus amphitrite</name>
    <name type="common">Striped barnacle</name>
    <name type="synonym">Balanus amphitrite</name>
    <dbReference type="NCBI Taxonomy" id="1232801"/>
    <lineage>
        <taxon>Eukaryota</taxon>
        <taxon>Metazoa</taxon>
        <taxon>Ecdysozoa</taxon>
        <taxon>Arthropoda</taxon>
        <taxon>Crustacea</taxon>
        <taxon>Multicrustacea</taxon>
        <taxon>Cirripedia</taxon>
        <taxon>Thoracica</taxon>
        <taxon>Thoracicalcarea</taxon>
        <taxon>Balanomorpha</taxon>
        <taxon>Balanoidea</taxon>
        <taxon>Balanidae</taxon>
        <taxon>Amphibalaninae</taxon>
        <taxon>Amphibalanus</taxon>
    </lineage>
</organism>
<name>A0A6A4WY68_AMPAM</name>
<reference evidence="2 3" key="1">
    <citation type="submission" date="2019-07" db="EMBL/GenBank/DDBJ databases">
        <title>Draft genome assembly of a fouling barnacle, Amphibalanus amphitrite (Darwin, 1854): The first reference genome for Thecostraca.</title>
        <authorList>
            <person name="Kim W."/>
        </authorList>
    </citation>
    <scope>NUCLEOTIDE SEQUENCE [LARGE SCALE GENOMIC DNA]</scope>
    <source>
        <strain evidence="2">SNU_AA5</strain>
        <tissue evidence="2">Soma without cirri and trophi</tissue>
    </source>
</reference>
<sequence>MSGRWNDDSLNCDFKSIHCKLDQFEKSLQSVTDNMSEDMVYEKSLGRASQSRRASPGGGCKCRCTAFLDTRTTSNPERDSLMQELRQELRDINNQKHELQEKMFGLEEAQRLSDNDTQMLQSQLESDWVRCLTVCLTVCLPQMLQSQLESDRVRCLTMLQSQLESDRVRCLSMLQSQLESDRVRCRQMEEENDELKEEISRLEIAMNNLPVGDGCNMRDTAAQIAQLLQSLNDDMVKAPELCNRLRMAAQQIMEGEKRLTNERTTRAMDQAEVQFLRTENQRLRELAFRSNMTAFQASVQLPQNQLQYQQQLLGQPLGPGGVCADPYAGAAGAAGAPKRRGLLSRVFGKKEPQEDTGPGTLQFQDGSLAQFDPAMTMQQQRLSVALQEDPSEAARRLTMLNQEKRKMSCCPR</sequence>
<feature type="coiled-coil region" evidence="1">
    <location>
        <begin position="78"/>
        <end position="109"/>
    </location>
</feature>
<evidence type="ECO:0000313" key="3">
    <source>
        <dbReference type="Proteomes" id="UP000440578"/>
    </source>
</evidence>
<feature type="coiled-coil region" evidence="1">
    <location>
        <begin position="171"/>
        <end position="208"/>
    </location>
</feature>
<dbReference type="AlphaFoldDB" id="A0A6A4WY68"/>
<evidence type="ECO:0000256" key="1">
    <source>
        <dbReference type="SAM" id="Coils"/>
    </source>
</evidence>